<protein>
    <submittedName>
        <fullName evidence="3">Uncharacterized protein</fullName>
    </submittedName>
</protein>
<gene>
    <name evidence="3" type="ORF">BC008_17530</name>
</gene>
<keyword evidence="2" id="KW-1133">Transmembrane helix</keyword>
<dbReference type="Proteomes" id="UP000053372">
    <property type="component" value="Unassembled WGS sequence"/>
</dbReference>
<evidence type="ECO:0000313" key="4">
    <source>
        <dbReference type="Proteomes" id="UP000053372"/>
    </source>
</evidence>
<feature type="coiled-coil region" evidence="1">
    <location>
        <begin position="136"/>
        <end position="170"/>
    </location>
</feature>
<keyword evidence="2" id="KW-0472">Membrane</keyword>
<proteinExistence type="predicted"/>
<dbReference type="RefSeq" id="WP_027843616.1">
    <property type="nucleotide sequence ID" value="NZ_LMTZ01000122.1"/>
</dbReference>
<reference evidence="3 4" key="1">
    <citation type="journal article" date="2015" name="Genome Announc.">
        <title>Draft Genome of the Euendolithic (true boring) Cyanobacterium Mastigocoleus testarum strain BC008.</title>
        <authorList>
            <person name="Guida B.S."/>
            <person name="Garcia-Pichel F."/>
        </authorList>
    </citation>
    <scope>NUCLEOTIDE SEQUENCE [LARGE SCALE GENOMIC DNA]</scope>
    <source>
        <strain evidence="3 4">BC008</strain>
    </source>
</reference>
<comment type="caution">
    <text evidence="3">The sequence shown here is derived from an EMBL/GenBank/DDBJ whole genome shotgun (WGS) entry which is preliminary data.</text>
</comment>
<name>A0A0V7ZJ19_9CYAN</name>
<evidence type="ECO:0000313" key="3">
    <source>
        <dbReference type="EMBL" id="KST64433.1"/>
    </source>
</evidence>
<feature type="transmembrane region" description="Helical" evidence="2">
    <location>
        <begin position="103"/>
        <end position="123"/>
    </location>
</feature>
<dbReference type="AlphaFoldDB" id="A0A0V7ZJ19"/>
<keyword evidence="1" id="KW-0175">Coiled coil</keyword>
<accession>A0A0V7ZJ19</accession>
<dbReference type="EMBL" id="LMTZ01000122">
    <property type="protein sequence ID" value="KST64433.1"/>
    <property type="molecule type" value="Genomic_DNA"/>
</dbReference>
<evidence type="ECO:0000256" key="1">
    <source>
        <dbReference type="SAM" id="Coils"/>
    </source>
</evidence>
<keyword evidence="2" id="KW-0812">Transmembrane</keyword>
<evidence type="ECO:0000256" key="2">
    <source>
        <dbReference type="SAM" id="Phobius"/>
    </source>
</evidence>
<organism evidence="3 4">
    <name type="scientific">Mastigocoleus testarum BC008</name>
    <dbReference type="NCBI Taxonomy" id="371196"/>
    <lineage>
        <taxon>Bacteria</taxon>
        <taxon>Bacillati</taxon>
        <taxon>Cyanobacteriota</taxon>
        <taxon>Cyanophyceae</taxon>
        <taxon>Nostocales</taxon>
        <taxon>Hapalosiphonaceae</taxon>
        <taxon>Mastigocoleus</taxon>
    </lineage>
</organism>
<keyword evidence="4" id="KW-1185">Reference proteome</keyword>
<sequence length="217" mass="24578">MENLTSEYINLAIAESVQEKPDLARMLAVISGQNGFAEPKVIEDKLEKDLTGYYKLGVDLNAGAMENPALSALKSQHEANKVLNQESIERLENAKRWSEKNRFISIIAIASGIAASILTITSMHRTSLAEQVIQGADARNAKLVELTDENERLTKLAKDYQEKNEELMGSKLAKRLKNWRILYYQANKEKEKISIKLNQVCSRKRNRFAAPECYGYR</sequence>